<reference evidence="2" key="1">
    <citation type="journal article" date="2019" name="Int. J. Syst. Evol. Microbiol.">
        <title>The Global Catalogue of Microorganisms (GCM) 10K type strain sequencing project: providing services to taxonomists for standard genome sequencing and annotation.</title>
        <authorList>
            <consortium name="The Broad Institute Genomics Platform"/>
            <consortium name="The Broad Institute Genome Sequencing Center for Infectious Disease"/>
            <person name="Wu L."/>
            <person name="Ma J."/>
        </authorList>
    </citation>
    <scope>NUCLEOTIDE SEQUENCE [LARGE SCALE GENOMIC DNA]</scope>
    <source>
        <strain evidence="2">CCUG 55250</strain>
    </source>
</reference>
<evidence type="ECO:0000313" key="1">
    <source>
        <dbReference type="EMBL" id="MFC5412226.1"/>
    </source>
</evidence>
<organism evidence="1 2">
    <name type="scientific">Larkinella bovis</name>
    <dbReference type="NCBI Taxonomy" id="683041"/>
    <lineage>
        <taxon>Bacteria</taxon>
        <taxon>Pseudomonadati</taxon>
        <taxon>Bacteroidota</taxon>
        <taxon>Cytophagia</taxon>
        <taxon>Cytophagales</taxon>
        <taxon>Spirosomataceae</taxon>
        <taxon>Larkinella</taxon>
    </lineage>
</organism>
<evidence type="ECO:0000313" key="2">
    <source>
        <dbReference type="Proteomes" id="UP001596106"/>
    </source>
</evidence>
<sequence>MWLFFMVSCENKHFKYYETDLETLMEILNNFVSEGYQLKYAFLIDHQGGRTDLPVDVFDGAPIAERMHDLEMQYQLVLRF</sequence>
<keyword evidence="2" id="KW-1185">Reference proteome</keyword>
<protein>
    <submittedName>
        <fullName evidence="1">Uncharacterized protein</fullName>
    </submittedName>
</protein>
<dbReference type="RefSeq" id="WP_379849527.1">
    <property type="nucleotide sequence ID" value="NZ_JBHSMA010000011.1"/>
</dbReference>
<proteinExistence type="predicted"/>
<dbReference type="EMBL" id="JBHSMA010000011">
    <property type="protein sequence ID" value="MFC5412226.1"/>
    <property type="molecule type" value="Genomic_DNA"/>
</dbReference>
<comment type="caution">
    <text evidence="1">The sequence shown here is derived from an EMBL/GenBank/DDBJ whole genome shotgun (WGS) entry which is preliminary data.</text>
</comment>
<gene>
    <name evidence="1" type="ORF">ACFPMF_23070</name>
</gene>
<dbReference type="Proteomes" id="UP001596106">
    <property type="component" value="Unassembled WGS sequence"/>
</dbReference>
<accession>A0ABW0IFK1</accession>
<name>A0ABW0IFK1_9BACT</name>